<keyword evidence="1" id="KW-0472">Membrane</keyword>
<proteinExistence type="predicted"/>
<organism evidence="2 3">
    <name type="scientific">Brassica cretica</name>
    <name type="common">Mustard</name>
    <dbReference type="NCBI Taxonomy" id="69181"/>
    <lineage>
        <taxon>Eukaryota</taxon>
        <taxon>Viridiplantae</taxon>
        <taxon>Streptophyta</taxon>
        <taxon>Embryophyta</taxon>
        <taxon>Tracheophyta</taxon>
        <taxon>Spermatophyta</taxon>
        <taxon>Magnoliopsida</taxon>
        <taxon>eudicotyledons</taxon>
        <taxon>Gunneridae</taxon>
        <taxon>Pentapetalae</taxon>
        <taxon>rosids</taxon>
        <taxon>malvids</taxon>
        <taxon>Brassicales</taxon>
        <taxon>Brassicaceae</taxon>
        <taxon>Brassiceae</taxon>
        <taxon>Brassica</taxon>
    </lineage>
</organism>
<feature type="transmembrane region" description="Helical" evidence="1">
    <location>
        <begin position="55"/>
        <end position="74"/>
    </location>
</feature>
<sequence>MSLSTAIFVSLCRQRLLLPSVTLWLLSLSRWLSVSLSFGVSLDSFSGFSPSTATSLSIGGSLVSLSLSLSRWLFPRRRRNSLPVSLLEDGWMNLLLFFAFAIRMMKGINQVLGTKFNAIKS</sequence>
<name>A0ABQ7DDT8_BRACR</name>
<comment type="caution">
    <text evidence="2">The sequence shown here is derived from an EMBL/GenBank/DDBJ whole genome shotgun (WGS) entry which is preliminary data.</text>
</comment>
<reference evidence="2 3" key="1">
    <citation type="journal article" date="2020" name="BMC Genomics">
        <title>Intraspecific diversification of the crop wild relative Brassica cretica Lam. using demographic model selection.</title>
        <authorList>
            <person name="Kioukis A."/>
            <person name="Michalopoulou V.A."/>
            <person name="Briers L."/>
            <person name="Pirintsos S."/>
            <person name="Studholme D.J."/>
            <person name="Pavlidis P."/>
            <person name="Sarris P.F."/>
        </authorList>
    </citation>
    <scope>NUCLEOTIDE SEQUENCE [LARGE SCALE GENOMIC DNA]</scope>
    <source>
        <strain evidence="3">cv. PFS-1207/04</strain>
    </source>
</reference>
<evidence type="ECO:0000313" key="2">
    <source>
        <dbReference type="EMBL" id="KAF3576353.1"/>
    </source>
</evidence>
<feature type="transmembrane region" description="Helical" evidence="1">
    <location>
        <begin position="86"/>
        <end position="105"/>
    </location>
</feature>
<evidence type="ECO:0000313" key="3">
    <source>
        <dbReference type="Proteomes" id="UP000266723"/>
    </source>
</evidence>
<evidence type="ECO:0000256" key="1">
    <source>
        <dbReference type="SAM" id="Phobius"/>
    </source>
</evidence>
<keyword evidence="1" id="KW-1133">Transmembrane helix</keyword>
<gene>
    <name evidence="2" type="ORF">DY000_02029286</name>
</gene>
<accession>A0ABQ7DDT8</accession>
<dbReference type="EMBL" id="QGKV02000649">
    <property type="protein sequence ID" value="KAF3576353.1"/>
    <property type="molecule type" value="Genomic_DNA"/>
</dbReference>
<keyword evidence="3" id="KW-1185">Reference proteome</keyword>
<dbReference type="Proteomes" id="UP000266723">
    <property type="component" value="Unassembled WGS sequence"/>
</dbReference>
<keyword evidence="1" id="KW-0812">Transmembrane</keyword>
<protein>
    <submittedName>
        <fullName evidence="2">Uncharacterized protein</fullName>
    </submittedName>
</protein>